<name>A0A0R3TBS2_RODNA</name>
<keyword evidence="2" id="KW-1185">Reference proteome</keyword>
<dbReference type="STRING" id="102285.A0A0R3TBS2"/>
<evidence type="ECO:0000313" key="1">
    <source>
        <dbReference type="EMBL" id="VDO00368.1"/>
    </source>
</evidence>
<gene>
    <name evidence="1" type="ORF">HNAJ_LOCUS4509</name>
</gene>
<evidence type="ECO:0000313" key="2">
    <source>
        <dbReference type="Proteomes" id="UP000278807"/>
    </source>
</evidence>
<reference evidence="3" key="1">
    <citation type="submission" date="2017-02" db="UniProtKB">
        <authorList>
            <consortium name="WormBaseParasite"/>
        </authorList>
    </citation>
    <scope>IDENTIFICATION</scope>
</reference>
<dbReference type="WBParaSite" id="HNAJ_0000451101-mRNA-1">
    <property type="protein sequence ID" value="HNAJ_0000451101-mRNA-1"/>
    <property type="gene ID" value="HNAJ_0000451101"/>
</dbReference>
<protein>
    <submittedName>
        <fullName evidence="3">Transcriptional regulator</fullName>
    </submittedName>
</protein>
<dbReference type="Proteomes" id="UP000278807">
    <property type="component" value="Unassembled WGS sequence"/>
</dbReference>
<organism evidence="3">
    <name type="scientific">Rodentolepis nana</name>
    <name type="common">Dwarf tapeworm</name>
    <name type="synonym">Hymenolepis nana</name>
    <dbReference type="NCBI Taxonomy" id="102285"/>
    <lineage>
        <taxon>Eukaryota</taxon>
        <taxon>Metazoa</taxon>
        <taxon>Spiralia</taxon>
        <taxon>Lophotrochozoa</taxon>
        <taxon>Platyhelminthes</taxon>
        <taxon>Cestoda</taxon>
        <taxon>Eucestoda</taxon>
        <taxon>Cyclophyllidea</taxon>
        <taxon>Hymenolepididae</taxon>
        <taxon>Rodentolepis</taxon>
    </lineage>
</organism>
<dbReference type="OrthoDB" id="158357at2759"/>
<evidence type="ECO:0000313" key="3">
    <source>
        <dbReference type="WBParaSite" id="HNAJ_0000451101-mRNA-1"/>
    </source>
</evidence>
<dbReference type="EMBL" id="UZAE01003226">
    <property type="protein sequence ID" value="VDO00368.1"/>
    <property type="molecule type" value="Genomic_DNA"/>
</dbReference>
<accession>A0A0R3TBS2</accession>
<sequence>MFRVAASTGAAIVNSIDALLSGNFDDSCIGTCRWYKLLRMPQLKGQTKPLCIFCFNDPPVLNETSSLKWLHIPGLWPVSEQEISSDSTSIRMPTFSVIFRGPELATLKLVKRCFKLAILACFNGGFEMAFLKDAKLIITNNPLNMTPPPKNPKKLAQHLAGRLINLSPLVDTKIPYLSSPEAERSPLFEYYSYLVEWGFRQRLNDILRQKVVVSERKLYPLRKGLVEVGFEPVGEAKGNEGTGKKEQRFLRRWTAQGRIIAAVNAAKSNSSRFPPSRTRAKFPFTDWDPLERNSHQQSVVNWPCIPVMAFALLQVFKSY</sequence>
<proteinExistence type="predicted"/>
<reference evidence="1 2" key="2">
    <citation type="submission" date="2018-11" db="EMBL/GenBank/DDBJ databases">
        <authorList>
            <consortium name="Pathogen Informatics"/>
        </authorList>
    </citation>
    <scope>NUCLEOTIDE SEQUENCE [LARGE SCALE GENOMIC DNA]</scope>
</reference>
<dbReference type="AlphaFoldDB" id="A0A0R3TBS2"/>